<evidence type="ECO:0000256" key="6">
    <source>
        <dbReference type="ARBA" id="ARBA00038076"/>
    </source>
</evidence>
<dbReference type="PANTHER" id="PTHR30572:SF4">
    <property type="entry name" value="ABC TRANSPORTER PERMEASE YTRF"/>
    <property type="match status" value="1"/>
</dbReference>
<dbReference type="GO" id="GO:0005886">
    <property type="term" value="C:plasma membrane"/>
    <property type="evidence" value="ECO:0007669"/>
    <property type="project" value="UniProtKB-SubCell"/>
</dbReference>
<evidence type="ECO:0000256" key="2">
    <source>
        <dbReference type="ARBA" id="ARBA00022475"/>
    </source>
</evidence>
<protein>
    <submittedName>
        <fullName evidence="10">FtsX-like permease family protein</fullName>
    </submittedName>
</protein>
<feature type="domain" description="ABC3 transporter permease C-terminal" evidence="8">
    <location>
        <begin position="322"/>
        <end position="434"/>
    </location>
</feature>
<keyword evidence="2" id="KW-1003">Cell membrane</keyword>
<feature type="transmembrane region" description="Helical" evidence="7">
    <location>
        <begin position="318"/>
        <end position="342"/>
    </location>
</feature>
<organism evidence="10">
    <name type="scientific">Caldilineaceae bacterium SB0664_bin_27</name>
    <dbReference type="NCBI Taxonomy" id="2605260"/>
    <lineage>
        <taxon>Bacteria</taxon>
        <taxon>Bacillati</taxon>
        <taxon>Chloroflexota</taxon>
        <taxon>Caldilineae</taxon>
        <taxon>Caldilineales</taxon>
        <taxon>Caldilineaceae</taxon>
    </lineage>
</organism>
<dbReference type="GO" id="GO:0022857">
    <property type="term" value="F:transmembrane transporter activity"/>
    <property type="evidence" value="ECO:0007669"/>
    <property type="project" value="TreeGrafter"/>
</dbReference>
<evidence type="ECO:0000256" key="4">
    <source>
        <dbReference type="ARBA" id="ARBA00022989"/>
    </source>
</evidence>
<dbReference type="Pfam" id="PF02687">
    <property type="entry name" value="FtsX"/>
    <property type="match status" value="1"/>
</dbReference>
<accession>A0A6B0YSY8</accession>
<comment type="similarity">
    <text evidence="6">Belongs to the ABC-4 integral membrane protein family.</text>
</comment>
<dbReference type="EMBL" id="VXRG01000045">
    <property type="protein sequence ID" value="MXY92862.1"/>
    <property type="molecule type" value="Genomic_DNA"/>
</dbReference>
<gene>
    <name evidence="10" type="ORF">F4Y42_05360</name>
</gene>
<evidence type="ECO:0000256" key="7">
    <source>
        <dbReference type="SAM" id="Phobius"/>
    </source>
</evidence>
<feature type="domain" description="MacB-like periplasmic core" evidence="9">
    <location>
        <begin position="47"/>
        <end position="281"/>
    </location>
</feature>
<comment type="subcellular location">
    <subcellularLocation>
        <location evidence="1">Cell membrane</location>
        <topology evidence="1">Multi-pass membrane protein</topology>
    </subcellularLocation>
</comment>
<keyword evidence="5 7" id="KW-0472">Membrane</keyword>
<dbReference type="InterPro" id="IPR003838">
    <property type="entry name" value="ABC3_permease_C"/>
</dbReference>
<feature type="transmembrane region" description="Helical" evidence="7">
    <location>
        <begin position="48"/>
        <end position="71"/>
    </location>
</feature>
<comment type="caution">
    <text evidence="10">The sequence shown here is derived from an EMBL/GenBank/DDBJ whole genome shotgun (WGS) entry which is preliminary data.</text>
</comment>
<dbReference type="AlphaFoldDB" id="A0A6B0YSY8"/>
<dbReference type="Pfam" id="PF12704">
    <property type="entry name" value="MacB_PCD"/>
    <property type="match status" value="1"/>
</dbReference>
<evidence type="ECO:0000313" key="10">
    <source>
        <dbReference type="EMBL" id="MXY92862.1"/>
    </source>
</evidence>
<evidence type="ECO:0000256" key="1">
    <source>
        <dbReference type="ARBA" id="ARBA00004651"/>
    </source>
</evidence>
<feature type="transmembrane region" description="Helical" evidence="7">
    <location>
        <begin position="405"/>
        <end position="424"/>
    </location>
</feature>
<name>A0A6B0YSY8_9CHLR</name>
<proteinExistence type="inferred from homology"/>
<feature type="transmembrane region" description="Helical" evidence="7">
    <location>
        <begin position="366"/>
        <end position="393"/>
    </location>
</feature>
<keyword evidence="4 7" id="KW-1133">Transmembrane helix</keyword>
<evidence type="ECO:0000259" key="9">
    <source>
        <dbReference type="Pfam" id="PF12704"/>
    </source>
</evidence>
<evidence type="ECO:0000256" key="3">
    <source>
        <dbReference type="ARBA" id="ARBA00022692"/>
    </source>
</evidence>
<sequence length="441" mass="46394">MLQESVRPAPVDSQTPEEASFKDLHGMTLSNSFNVAWEGVMLNKLRSFLTTLGIIIGVAAVIIMLAVSAGAEAEIEDQISGLGANLIMVTPFRSFGGVRGAGRGFGGGGPGSITTFTYEEVLFLSQNLDNTAGVSLEQGTTQNVKGGVSTLTGVSIVGVTADFLEVRDYEIGQGRFFTHAENDAIQRVAVLGSGIAEDLFDNANPIGEQVRIGSSRFTVIGVMAEQGVVGATDNDGRIYIPASVVFRKFGGSGFGGDRVRMILVKAESGEVMDSVMEQITSLLAGRRQIDPSEPNFGVRTQQDIVDARASTTAAFRSLLAWVAAVSLVVGGIGIMNIMLVSVTERTREIGLRQALGARPRDVQRQFLLEAVMLSLVGGLAGLFIGVAGSVAFGALGGMRTELVPLSLPLAFGASAAVGIFFGYYPATQAAHLDPIEALRRE</sequence>
<reference evidence="10" key="1">
    <citation type="submission" date="2019-09" db="EMBL/GenBank/DDBJ databases">
        <title>Characterisation of the sponge microbiome using genome-centric metagenomics.</title>
        <authorList>
            <person name="Engelberts J.P."/>
            <person name="Robbins S.J."/>
            <person name="De Goeij J.M."/>
            <person name="Aranda M."/>
            <person name="Bell S.C."/>
            <person name="Webster N.S."/>
        </authorList>
    </citation>
    <scope>NUCLEOTIDE SEQUENCE</scope>
    <source>
        <strain evidence="10">SB0664_bin_27</strain>
    </source>
</reference>
<evidence type="ECO:0000256" key="5">
    <source>
        <dbReference type="ARBA" id="ARBA00023136"/>
    </source>
</evidence>
<keyword evidence="3 7" id="KW-0812">Transmembrane</keyword>
<dbReference type="InterPro" id="IPR050250">
    <property type="entry name" value="Macrolide_Exporter_MacB"/>
</dbReference>
<dbReference type="InterPro" id="IPR025857">
    <property type="entry name" value="MacB_PCD"/>
</dbReference>
<evidence type="ECO:0000259" key="8">
    <source>
        <dbReference type="Pfam" id="PF02687"/>
    </source>
</evidence>
<dbReference type="PANTHER" id="PTHR30572">
    <property type="entry name" value="MEMBRANE COMPONENT OF TRANSPORTER-RELATED"/>
    <property type="match status" value="1"/>
</dbReference>